<evidence type="ECO:0000313" key="3">
    <source>
        <dbReference type="Proteomes" id="UP000033562"/>
    </source>
</evidence>
<dbReference type="GO" id="GO:0008270">
    <property type="term" value="F:zinc ion binding"/>
    <property type="evidence" value="ECO:0007669"/>
    <property type="project" value="UniProtKB-KW"/>
</dbReference>
<sequence length="56" mass="6661">MITEKKVKDYQRKVVWCSGKGDDNNYVEHPKVYLTFTNSEKVVCPYCSKVFFYTEN</sequence>
<keyword evidence="2" id="KW-0863">Zinc-finger</keyword>
<accession>A0A0F3NMZ8</accession>
<keyword evidence="2" id="KW-0862">Zinc</keyword>
<reference evidence="2 3" key="1">
    <citation type="submission" date="2015-02" db="EMBL/GenBank/DDBJ databases">
        <title>Genome Sequencing of Rickettsiales.</title>
        <authorList>
            <person name="Daugherty S.C."/>
            <person name="Su Q."/>
            <person name="Abolude K."/>
            <person name="Beier-Sexton M."/>
            <person name="Carlyon J.A."/>
            <person name="Carter R."/>
            <person name="Day N.P."/>
            <person name="Dumler S.J."/>
            <person name="Dyachenko V."/>
            <person name="Godinez A."/>
            <person name="Kurtti T.J."/>
            <person name="Lichay M."/>
            <person name="Mullins K.E."/>
            <person name="Ott S."/>
            <person name="Pappas-Brown V."/>
            <person name="Paris D.H."/>
            <person name="Patel P."/>
            <person name="Richards A.L."/>
            <person name="Sadzewicz L."/>
            <person name="Sears K."/>
            <person name="Seidman D."/>
            <person name="Sengamalay N."/>
            <person name="Stenos J."/>
            <person name="Tallon L.J."/>
            <person name="Vincent G."/>
            <person name="Fraser C.M."/>
            <person name="Munderloh U."/>
            <person name="Dunning-Hotopp J.C."/>
        </authorList>
    </citation>
    <scope>NUCLEOTIDE SEQUENCE [LARGE SCALE GENOMIC DNA]</scope>
    <source>
        <strain evidence="2 3">RAC413</strain>
    </source>
</reference>
<dbReference type="Gene3D" id="2.60.260.40">
    <property type="entry name" value="q5lls5 like domains"/>
    <property type="match status" value="1"/>
</dbReference>
<dbReference type="Proteomes" id="UP000033562">
    <property type="component" value="Unassembled WGS sequence"/>
</dbReference>
<evidence type="ECO:0000313" key="2">
    <source>
        <dbReference type="EMBL" id="KJV69435.1"/>
    </source>
</evidence>
<organism evidence="2 3">
    <name type="scientific">Candidatus Neoehrlichia procyonis str. RAC413</name>
    <dbReference type="NCBI Taxonomy" id="1359163"/>
    <lineage>
        <taxon>Bacteria</taxon>
        <taxon>Pseudomonadati</taxon>
        <taxon>Pseudomonadota</taxon>
        <taxon>Alphaproteobacteria</taxon>
        <taxon>Rickettsiales</taxon>
        <taxon>Anaplasmataceae</taxon>
        <taxon>Candidatus Neoehrlichia</taxon>
    </lineage>
</organism>
<dbReference type="EMBL" id="LANX01000001">
    <property type="protein sequence ID" value="KJV69435.1"/>
    <property type="molecule type" value="Genomic_DNA"/>
</dbReference>
<feature type="domain" description="Zinc finger CHCC-type" evidence="1">
    <location>
        <begin position="13"/>
        <end position="51"/>
    </location>
</feature>
<keyword evidence="2" id="KW-0479">Metal-binding</keyword>
<name>A0A0F3NMZ8_9RICK</name>
<dbReference type="AlphaFoldDB" id="A0A0F3NMZ8"/>
<keyword evidence="3" id="KW-1185">Reference proteome</keyword>
<gene>
    <name evidence="2" type="ORF">NLO413_0827</name>
</gene>
<comment type="caution">
    <text evidence="2">The sequence shown here is derived from an EMBL/GenBank/DDBJ whole genome shotgun (WGS) entry which is preliminary data.</text>
</comment>
<dbReference type="STRING" id="1359163.NLO413_0827"/>
<evidence type="ECO:0000259" key="1">
    <source>
        <dbReference type="Pfam" id="PF10276"/>
    </source>
</evidence>
<proteinExistence type="predicted"/>
<dbReference type="Pfam" id="PF10276">
    <property type="entry name" value="zf-CHCC"/>
    <property type="match status" value="1"/>
</dbReference>
<dbReference type="RefSeq" id="WP_084229827.1">
    <property type="nucleotide sequence ID" value="NZ_LANX01000001.1"/>
</dbReference>
<dbReference type="InterPro" id="IPR019401">
    <property type="entry name" value="Znf_CHCC"/>
</dbReference>
<protein>
    <submittedName>
        <fullName evidence="2">Zinc-finger domain protein</fullName>
    </submittedName>
</protein>
<dbReference type="OrthoDB" id="9807344at2"/>